<gene>
    <name evidence="1" type="ORF">SAMN02745131_01264</name>
</gene>
<keyword evidence="2" id="KW-1185">Reference proteome</keyword>
<dbReference type="AlphaFoldDB" id="A0A1M4WY12"/>
<reference evidence="1 2" key="1">
    <citation type="submission" date="2016-11" db="EMBL/GenBank/DDBJ databases">
        <authorList>
            <person name="Jaros S."/>
            <person name="Januszkiewicz K."/>
            <person name="Wedrychowicz H."/>
        </authorList>
    </citation>
    <scope>NUCLEOTIDE SEQUENCE [LARGE SCALE GENOMIC DNA]</scope>
    <source>
        <strain evidence="1 2">DSM 18119</strain>
    </source>
</reference>
<proteinExistence type="predicted"/>
<accession>A0A1M4WY12</accession>
<organism evidence="1 2">
    <name type="scientific">Flavisolibacter ginsengisoli DSM 18119</name>
    <dbReference type="NCBI Taxonomy" id="1121884"/>
    <lineage>
        <taxon>Bacteria</taxon>
        <taxon>Pseudomonadati</taxon>
        <taxon>Bacteroidota</taxon>
        <taxon>Chitinophagia</taxon>
        <taxon>Chitinophagales</taxon>
        <taxon>Chitinophagaceae</taxon>
        <taxon>Flavisolibacter</taxon>
    </lineage>
</organism>
<sequence>MKFFLLVALILVYQNGFGQGADTSDIFEEDKNYDLILKPEVEKNINKAISLVVNKKLQDFKVRNNSDLKYLTDRLKEDEIKFAEDTIRIQEFLSEYYGYSMANTTMGMNWGESKRLDAYDKL</sequence>
<dbReference type="RefSeq" id="WP_072834489.1">
    <property type="nucleotide sequence ID" value="NZ_FQUU01000004.1"/>
</dbReference>
<dbReference type="Proteomes" id="UP000184048">
    <property type="component" value="Unassembled WGS sequence"/>
</dbReference>
<evidence type="ECO:0000313" key="1">
    <source>
        <dbReference type="EMBL" id="SHE86085.1"/>
    </source>
</evidence>
<dbReference type="EMBL" id="FQUU01000004">
    <property type="protein sequence ID" value="SHE86085.1"/>
    <property type="molecule type" value="Genomic_DNA"/>
</dbReference>
<dbReference type="STRING" id="1121884.SAMN02745131_01264"/>
<protein>
    <submittedName>
        <fullName evidence="1">Uncharacterized protein</fullName>
    </submittedName>
</protein>
<evidence type="ECO:0000313" key="2">
    <source>
        <dbReference type="Proteomes" id="UP000184048"/>
    </source>
</evidence>
<name>A0A1M4WY12_9BACT</name>